<evidence type="ECO:0000256" key="9">
    <source>
        <dbReference type="ARBA" id="ARBA00031501"/>
    </source>
</evidence>
<comment type="catalytic activity">
    <reaction evidence="1 10">
        <text>Transfers a segment of a (1-&gt;4)-alpha-D-glucan to a new position in an acceptor, which may be glucose or a (1-&gt;4)-alpha-D-glucan.</text>
        <dbReference type="EC" id="2.4.1.25"/>
    </reaction>
</comment>
<dbReference type="EMBL" id="MGFH01000139">
    <property type="protein sequence ID" value="OGM04632.1"/>
    <property type="molecule type" value="Genomic_DNA"/>
</dbReference>
<evidence type="ECO:0000313" key="12">
    <source>
        <dbReference type="Proteomes" id="UP000178735"/>
    </source>
</evidence>
<keyword evidence="6 10" id="KW-0808">Transferase</keyword>
<organism evidence="11 12">
    <name type="scientific">Candidatus Wallbacteria bacterium GWC2_49_35</name>
    <dbReference type="NCBI Taxonomy" id="1817813"/>
    <lineage>
        <taxon>Bacteria</taxon>
        <taxon>Candidatus Walliibacteriota</taxon>
    </lineage>
</organism>
<dbReference type="GO" id="GO:0005975">
    <property type="term" value="P:carbohydrate metabolic process"/>
    <property type="evidence" value="ECO:0007669"/>
    <property type="project" value="InterPro"/>
</dbReference>
<evidence type="ECO:0000256" key="10">
    <source>
        <dbReference type="RuleBase" id="RU361207"/>
    </source>
</evidence>
<dbReference type="PANTHER" id="PTHR32438:SF5">
    <property type="entry name" value="4-ALPHA-GLUCANOTRANSFERASE DPE1, CHLOROPLASTIC_AMYLOPLASTIC"/>
    <property type="match status" value="1"/>
</dbReference>
<keyword evidence="7 10" id="KW-0119">Carbohydrate metabolism</keyword>
<dbReference type="Proteomes" id="UP000178735">
    <property type="component" value="Unassembled WGS sequence"/>
</dbReference>
<protein>
    <recommendedName>
        <fullName evidence="4 10">4-alpha-glucanotransferase</fullName>
        <ecNumber evidence="3 10">2.4.1.25</ecNumber>
    </recommendedName>
    <alternativeName>
        <fullName evidence="8 10">Amylomaltase</fullName>
    </alternativeName>
    <alternativeName>
        <fullName evidence="9 10">Disproportionating enzyme</fullName>
    </alternativeName>
</protein>
<evidence type="ECO:0000256" key="3">
    <source>
        <dbReference type="ARBA" id="ARBA00012560"/>
    </source>
</evidence>
<dbReference type="Gene3D" id="3.20.20.80">
    <property type="entry name" value="Glycosidases"/>
    <property type="match status" value="1"/>
</dbReference>
<dbReference type="SUPFAM" id="SSF51445">
    <property type="entry name" value="(Trans)glycosidases"/>
    <property type="match status" value="1"/>
</dbReference>
<gene>
    <name evidence="11" type="ORF">A2008_05310</name>
</gene>
<name>A0A1F7WP71_9BACT</name>
<evidence type="ECO:0000256" key="5">
    <source>
        <dbReference type="ARBA" id="ARBA00022676"/>
    </source>
</evidence>
<dbReference type="Pfam" id="PF02446">
    <property type="entry name" value="Glyco_hydro_77"/>
    <property type="match status" value="1"/>
</dbReference>
<dbReference type="NCBIfam" id="TIGR00217">
    <property type="entry name" value="malQ"/>
    <property type="match status" value="1"/>
</dbReference>
<evidence type="ECO:0000313" key="11">
    <source>
        <dbReference type="EMBL" id="OGM04632.1"/>
    </source>
</evidence>
<sequence length="499" mass="55474">MSFKRSFGILAHPTSIPGPYGIGDLGGNIYKFIDFLHRSGGKLWQIMPLGPTGYGDSPYACFSAIAGNPLLISPEELMKEGLLCKKDLGDIPDFPAEKVDFGPVIIYKYSLYKKAFANFKKLPSGHALAADYNKFKSCPDSKAWLDDFALFMALKEKHGGAVWCDWPAPLAAREKAALDKAKVELADGVEFHKFLQYLFIKQWLKVKQYANDLHISVIGDIPIFVAYDSADVWSNPSVFHLDVKGKPTAMAGVPPDYFSETGQLWGNPLYRWDELEHRGFDWWIFRVKEVLRLVDIIRIDHFRGFEGCWEVPAGSKTAVNGKWVKTKGREMFRAIKRALGDLPIIAEDLGVITPEVEKLRDDFGFPGMKILQFAFSADTNNAYLPHNFTANCVVYTGTHDNETTRGWFAGLPAAVKKNALEYSGGSAASVHGDFIKMAIASVAVFAVVPLQDVLGLDNRARMNTPGKASGNWGYRYRAGELKAKYAAALKKLCSLYGRI</sequence>
<evidence type="ECO:0000256" key="4">
    <source>
        <dbReference type="ARBA" id="ARBA00020295"/>
    </source>
</evidence>
<dbReference type="NCBIfam" id="NF011080">
    <property type="entry name" value="PRK14508.1-3"/>
    <property type="match status" value="1"/>
</dbReference>
<reference evidence="11 12" key="1">
    <citation type="journal article" date="2016" name="Nat. Commun.">
        <title>Thousands of microbial genomes shed light on interconnected biogeochemical processes in an aquifer system.</title>
        <authorList>
            <person name="Anantharaman K."/>
            <person name="Brown C.T."/>
            <person name="Hug L.A."/>
            <person name="Sharon I."/>
            <person name="Castelle C.J."/>
            <person name="Probst A.J."/>
            <person name="Thomas B.C."/>
            <person name="Singh A."/>
            <person name="Wilkins M.J."/>
            <person name="Karaoz U."/>
            <person name="Brodie E.L."/>
            <person name="Williams K.H."/>
            <person name="Hubbard S.S."/>
            <person name="Banfield J.F."/>
        </authorList>
    </citation>
    <scope>NUCLEOTIDE SEQUENCE [LARGE SCALE GENOMIC DNA]</scope>
</reference>
<evidence type="ECO:0000256" key="7">
    <source>
        <dbReference type="ARBA" id="ARBA00023277"/>
    </source>
</evidence>
<dbReference type="InterPro" id="IPR003385">
    <property type="entry name" value="Glyco_hydro_77"/>
</dbReference>
<evidence type="ECO:0000256" key="6">
    <source>
        <dbReference type="ARBA" id="ARBA00022679"/>
    </source>
</evidence>
<dbReference type="InterPro" id="IPR017853">
    <property type="entry name" value="GH"/>
</dbReference>
<comment type="caution">
    <text evidence="11">The sequence shown here is derived from an EMBL/GenBank/DDBJ whole genome shotgun (WGS) entry which is preliminary data.</text>
</comment>
<dbReference type="PANTHER" id="PTHR32438">
    <property type="entry name" value="4-ALPHA-GLUCANOTRANSFERASE DPE1, CHLOROPLASTIC/AMYLOPLASTIC"/>
    <property type="match status" value="1"/>
</dbReference>
<accession>A0A1F7WP71</accession>
<evidence type="ECO:0000256" key="1">
    <source>
        <dbReference type="ARBA" id="ARBA00000439"/>
    </source>
</evidence>
<dbReference type="STRING" id="1817813.A2008_05310"/>
<keyword evidence="5 10" id="KW-0328">Glycosyltransferase</keyword>
<dbReference type="EC" id="2.4.1.25" evidence="3 10"/>
<evidence type="ECO:0000256" key="2">
    <source>
        <dbReference type="ARBA" id="ARBA00005684"/>
    </source>
</evidence>
<dbReference type="GO" id="GO:0004134">
    <property type="term" value="F:4-alpha-glucanotransferase activity"/>
    <property type="evidence" value="ECO:0007669"/>
    <property type="project" value="UniProtKB-EC"/>
</dbReference>
<comment type="similarity">
    <text evidence="2 10">Belongs to the disproportionating enzyme family.</text>
</comment>
<proteinExistence type="inferred from homology"/>
<evidence type="ECO:0000256" key="8">
    <source>
        <dbReference type="ARBA" id="ARBA00031423"/>
    </source>
</evidence>
<dbReference type="AlphaFoldDB" id="A0A1F7WP71"/>